<name>A0A9D6V0X5_9BACT</name>
<gene>
    <name evidence="2" type="ORF">HY912_00805</name>
</gene>
<comment type="caution">
    <text evidence="2">The sequence shown here is derived from an EMBL/GenBank/DDBJ whole genome shotgun (WGS) entry which is preliminary data.</text>
</comment>
<evidence type="ECO:0008006" key="4">
    <source>
        <dbReference type="Google" id="ProtNLM"/>
    </source>
</evidence>
<feature type="compositionally biased region" description="Basic and acidic residues" evidence="1">
    <location>
        <begin position="152"/>
        <end position="163"/>
    </location>
</feature>
<reference evidence="2" key="1">
    <citation type="submission" date="2020-07" db="EMBL/GenBank/DDBJ databases">
        <title>Huge and variable diversity of episymbiotic CPR bacteria and DPANN archaea in groundwater ecosystems.</title>
        <authorList>
            <person name="He C.Y."/>
            <person name="Keren R."/>
            <person name="Whittaker M."/>
            <person name="Farag I.F."/>
            <person name="Doudna J."/>
            <person name="Cate J.H.D."/>
            <person name="Banfield J.F."/>
        </authorList>
    </citation>
    <scope>NUCLEOTIDE SEQUENCE</scope>
    <source>
        <strain evidence="2">NC_groundwater_1664_Pr3_B-0.1um_52_9</strain>
    </source>
</reference>
<protein>
    <recommendedName>
        <fullName evidence="4">Rubrerythrin diiron-binding domain-containing protein</fullName>
    </recommendedName>
</protein>
<proteinExistence type="predicted"/>
<evidence type="ECO:0000256" key="1">
    <source>
        <dbReference type="SAM" id="MobiDB-lite"/>
    </source>
</evidence>
<organism evidence="2 3">
    <name type="scientific">Desulfomonile tiedjei</name>
    <dbReference type="NCBI Taxonomy" id="2358"/>
    <lineage>
        <taxon>Bacteria</taxon>
        <taxon>Pseudomonadati</taxon>
        <taxon>Thermodesulfobacteriota</taxon>
        <taxon>Desulfomonilia</taxon>
        <taxon>Desulfomonilales</taxon>
        <taxon>Desulfomonilaceae</taxon>
        <taxon>Desulfomonile</taxon>
    </lineage>
</organism>
<dbReference type="EMBL" id="JACRDE010000026">
    <property type="protein sequence ID" value="MBI5248006.1"/>
    <property type="molecule type" value="Genomic_DNA"/>
</dbReference>
<dbReference type="AlphaFoldDB" id="A0A9D6V0X5"/>
<dbReference type="InterPro" id="IPR009078">
    <property type="entry name" value="Ferritin-like_SF"/>
</dbReference>
<dbReference type="SUPFAM" id="SSF47240">
    <property type="entry name" value="Ferritin-like"/>
    <property type="match status" value="1"/>
</dbReference>
<feature type="region of interest" description="Disordered" evidence="1">
    <location>
        <begin position="152"/>
        <end position="171"/>
    </location>
</feature>
<dbReference type="Gene3D" id="1.20.1260.10">
    <property type="match status" value="1"/>
</dbReference>
<accession>A0A9D6V0X5</accession>
<dbReference type="InterPro" id="IPR012347">
    <property type="entry name" value="Ferritin-like"/>
</dbReference>
<evidence type="ECO:0000313" key="3">
    <source>
        <dbReference type="Proteomes" id="UP000807825"/>
    </source>
</evidence>
<dbReference type="Proteomes" id="UP000807825">
    <property type="component" value="Unassembled WGS sequence"/>
</dbReference>
<evidence type="ECO:0000313" key="2">
    <source>
        <dbReference type="EMBL" id="MBI5248006.1"/>
    </source>
</evidence>
<sequence length="171" mass="19591">MSEDSLEDVIRTISVMIEVEKTVGHFYRSCSEVFFQDSDFWKRLSDEEALHADVLAQLARMIARKPHKFEPGKLFSTTALRTFISRILSDSERLKNGDLTMHNALLVAYHLETTIIEYGYTRIVGTDEPKYLEALENLEAATIKHRGRIKDKMQEYGKSKEIPPAKPSAVQ</sequence>